<dbReference type="SMART" id="SM00089">
    <property type="entry name" value="PKD"/>
    <property type="match status" value="2"/>
</dbReference>
<dbReference type="Pfam" id="PF18911">
    <property type="entry name" value="PKD_4"/>
    <property type="match status" value="1"/>
</dbReference>
<evidence type="ECO:0000259" key="3">
    <source>
        <dbReference type="PROSITE" id="PS50093"/>
    </source>
</evidence>
<comment type="caution">
    <text evidence="4">The sequence shown here is derived from an EMBL/GenBank/DDBJ whole genome shotgun (WGS) entry which is preliminary data.</text>
</comment>
<accession>A0A8J6TRR6</accession>
<dbReference type="InterPro" id="IPR026444">
    <property type="entry name" value="Secre_tail"/>
</dbReference>
<dbReference type="GO" id="GO:0005975">
    <property type="term" value="P:carbohydrate metabolic process"/>
    <property type="evidence" value="ECO:0007669"/>
    <property type="project" value="UniProtKB-ARBA"/>
</dbReference>
<dbReference type="SUPFAM" id="SSF49299">
    <property type="entry name" value="PKD domain"/>
    <property type="match status" value="1"/>
</dbReference>
<sequence>MNVLYKPLKSVWGLCLGLTASMAIVTGSVAQTVNVQVGNQTGTTTNLPLNAYYGYSYSQQIYTASDLTNAGITGQAQISRIRLYKTTGDMSNGLQWVVYMGNTSRTAFASNTDWEAVGNLQEVYSGTITNAGDNAWWEIVFTTPFIWDGVSNIILAVDENQSGYGSNTYWRKSDLGANRGIYFYADGNNPNPASPPSATGRAGHVNNIQLIGDYPVSCSGTPVLTDILSSAGTDLCEGENTVLSLQNHDTHYFLDGITYQWQQFDGTNWVDVAGATDKTHAITGMENSTDYQVVIGCSHSAQETVLSPISLTVHAAPNVVVDVEESVICPSSSVAITASGAATYAWTPAAGLNVANAATVNANPTATTIYTVTGTDSQGCTATAQAKVIPYGNVSTQTTTNPTELCEPNVPASITITEVADVVGGTWEYRFLGVDGTTEVQPWNSTNVYNFIPTQDSVYTFYYQLRNSACTSPLDSVKIGVVVGFGAQDVTIVNYDCINLGGSATLVNPFGQREIMEIYSNDFNASGDLSALTLTGTVTQTADRLQLTTNTPSALGTARVSIPGFSTGANNSFSVAFDLTADQPYDQYGTGGGDGLTYSFGDDATSTANGNGHNGYGTKLRLCFDAAGNSGENNNAAGIYLVYGWTANNAFGPTSSQTLAYSPNIALWKTKTDIPVVFNITSEGTANLTVDGVTIFEDVQLPAAYLNADVSNWYHLFSARTGGDALRHAVDNVNITSGALLYGITQSATATPTAWQTSPEFSDLLPGTYYIWASKDEAVTCGKQIETIVISNSNPVVDLGADTTICEGETLVLDAGNPGSSYVWSNSNNVNQTLEVAAAGTYTVYATAPNGCFGVGTINVAVNGEPTASGLYRQGSYPNFTFTVLNAQNAASYNWNFGDGTTVNNAPATIQHTYTSDASVTVTATLTNDCGSTTITASYADLAVEENQFSDLKIFPNPATDNFKVSLSNAMDATVSVVSTTGAIVLNATSFANEVVVNTVQWEKGIYFVTVTSNGSATTSKIAIR</sequence>
<name>A0A8J6TRR6_9FLAO</name>
<keyword evidence="5" id="KW-1185">Reference proteome</keyword>
<dbReference type="Gene3D" id="2.60.40.10">
    <property type="entry name" value="Immunoglobulins"/>
    <property type="match status" value="1"/>
</dbReference>
<evidence type="ECO:0000313" key="5">
    <source>
        <dbReference type="Proteomes" id="UP000652681"/>
    </source>
</evidence>
<dbReference type="Proteomes" id="UP000652681">
    <property type="component" value="Unassembled WGS sequence"/>
</dbReference>
<dbReference type="InterPro" id="IPR000601">
    <property type="entry name" value="PKD_dom"/>
</dbReference>
<protein>
    <submittedName>
        <fullName evidence="4">T9SS type A sorting domain-containing protein</fullName>
    </submittedName>
</protein>
<dbReference type="InterPro" id="IPR035986">
    <property type="entry name" value="PKD_dom_sf"/>
</dbReference>
<evidence type="ECO:0000256" key="1">
    <source>
        <dbReference type="ARBA" id="ARBA00022729"/>
    </source>
</evidence>
<feature type="signal peptide" evidence="2">
    <location>
        <begin position="1"/>
        <end position="30"/>
    </location>
</feature>
<dbReference type="Pfam" id="PF18962">
    <property type="entry name" value="Por_Secre_tail"/>
    <property type="match status" value="1"/>
</dbReference>
<dbReference type="RefSeq" id="WP_216713443.1">
    <property type="nucleotide sequence ID" value="NZ_JACVEL010000001.1"/>
</dbReference>
<gene>
    <name evidence="4" type="ORF">H9Y05_02860</name>
</gene>
<dbReference type="InterPro" id="IPR013783">
    <property type="entry name" value="Ig-like_fold"/>
</dbReference>
<evidence type="ECO:0000313" key="4">
    <source>
        <dbReference type="EMBL" id="MBC9811407.1"/>
    </source>
</evidence>
<dbReference type="InterPro" id="IPR022409">
    <property type="entry name" value="PKD/Chitinase_dom"/>
</dbReference>
<evidence type="ECO:0000256" key="2">
    <source>
        <dbReference type="SAM" id="SignalP"/>
    </source>
</evidence>
<proteinExistence type="predicted"/>
<dbReference type="SUPFAM" id="SSF49899">
    <property type="entry name" value="Concanavalin A-like lectins/glucanases"/>
    <property type="match status" value="1"/>
</dbReference>
<dbReference type="EMBL" id="JACVEL010000001">
    <property type="protein sequence ID" value="MBC9811407.1"/>
    <property type="molecule type" value="Genomic_DNA"/>
</dbReference>
<feature type="domain" description="PKD" evidence="3">
    <location>
        <begin position="879"/>
        <end position="938"/>
    </location>
</feature>
<organism evidence="4 5">
    <name type="scientific">Taishania pollutisoli</name>
    <dbReference type="NCBI Taxonomy" id="2766479"/>
    <lineage>
        <taxon>Bacteria</taxon>
        <taxon>Pseudomonadati</taxon>
        <taxon>Bacteroidota</taxon>
        <taxon>Flavobacteriia</taxon>
        <taxon>Flavobacteriales</taxon>
        <taxon>Crocinitomicaceae</taxon>
        <taxon>Taishania</taxon>
    </lineage>
</organism>
<feature type="chain" id="PRO_5035212466" evidence="2">
    <location>
        <begin position="31"/>
        <end position="1025"/>
    </location>
</feature>
<dbReference type="InterPro" id="IPR013320">
    <property type="entry name" value="ConA-like_dom_sf"/>
</dbReference>
<dbReference type="CDD" id="cd00146">
    <property type="entry name" value="PKD"/>
    <property type="match status" value="1"/>
</dbReference>
<dbReference type="AlphaFoldDB" id="A0A8J6TRR6"/>
<dbReference type="NCBIfam" id="TIGR04183">
    <property type="entry name" value="Por_Secre_tail"/>
    <property type="match status" value="1"/>
</dbReference>
<dbReference type="GO" id="GO:0004553">
    <property type="term" value="F:hydrolase activity, hydrolyzing O-glycosyl compounds"/>
    <property type="evidence" value="ECO:0007669"/>
    <property type="project" value="UniProtKB-ARBA"/>
</dbReference>
<reference evidence="4" key="1">
    <citation type="submission" date="2020-09" db="EMBL/GenBank/DDBJ databases">
        <title>Taishania pollutisoli gen. nov., sp. nov., Isolated from Tetrabromobisphenol A-Contaminated Soil.</title>
        <authorList>
            <person name="Chen Q."/>
        </authorList>
    </citation>
    <scope>NUCLEOTIDE SEQUENCE</scope>
    <source>
        <strain evidence="4">CZZ-1</strain>
    </source>
</reference>
<keyword evidence="1 2" id="KW-0732">Signal</keyword>
<dbReference type="PROSITE" id="PS50093">
    <property type="entry name" value="PKD"/>
    <property type="match status" value="1"/>
</dbReference>